<sequence length="187" mass="21562">MRAVFSISLLVLLLYHTGRVGVVLLYFNQYYPASSPIMKDDEWVMVKMPLSLPYTASWQHQAGQEGLIRMEDQFYNVTEQAYQNDTLYTVLKTNITARERFFALADEIKQSLNKETTKATSQKNPLAQVIRLLNQWGKAYLPFSVGHLLKERPLSLITYSHKTQYFLFFSSLVLPVLTPPPEVSYNS</sequence>
<name>A0AAE3QZ87_9BACT</name>
<evidence type="ECO:0000313" key="1">
    <source>
        <dbReference type="EMBL" id="MDJ1500766.1"/>
    </source>
</evidence>
<dbReference type="Proteomes" id="UP001232063">
    <property type="component" value="Unassembled WGS sequence"/>
</dbReference>
<evidence type="ECO:0000313" key="2">
    <source>
        <dbReference type="Proteomes" id="UP001232063"/>
    </source>
</evidence>
<reference evidence="1" key="1">
    <citation type="submission" date="2023-05" db="EMBL/GenBank/DDBJ databases">
        <authorList>
            <person name="Zhang X."/>
        </authorList>
    </citation>
    <scope>NUCLEOTIDE SEQUENCE</scope>
    <source>
        <strain evidence="1">BD1B2-1</strain>
    </source>
</reference>
<keyword evidence="2" id="KW-1185">Reference proteome</keyword>
<gene>
    <name evidence="1" type="ORF">QNI22_08915</name>
</gene>
<proteinExistence type="predicted"/>
<organism evidence="1 2">
    <name type="scientific">Xanthocytophaga agilis</name>
    <dbReference type="NCBI Taxonomy" id="3048010"/>
    <lineage>
        <taxon>Bacteria</taxon>
        <taxon>Pseudomonadati</taxon>
        <taxon>Bacteroidota</taxon>
        <taxon>Cytophagia</taxon>
        <taxon>Cytophagales</taxon>
        <taxon>Rhodocytophagaceae</taxon>
        <taxon>Xanthocytophaga</taxon>
    </lineage>
</organism>
<dbReference type="AlphaFoldDB" id="A0AAE3QZ87"/>
<accession>A0AAE3QZ87</accession>
<comment type="caution">
    <text evidence="1">The sequence shown here is derived from an EMBL/GenBank/DDBJ whole genome shotgun (WGS) entry which is preliminary data.</text>
</comment>
<protein>
    <submittedName>
        <fullName evidence="1">Uncharacterized protein</fullName>
    </submittedName>
</protein>
<dbReference type="RefSeq" id="WP_314510294.1">
    <property type="nucleotide sequence ID" value="NZ_JASJOU010000002.1"/>
</dbReference>
<dbReference type="EMBL" id="JASJOU010000002">
    <property type="protein sequence ID" value="MDJ1500766.1"/>
    <property type="molecule type" value="Genomic_DNA"/>
</dbReference>